<keyword evidence="11" id="KW-1185">Reference proteome</keyword>
<dbReference type="AlphaFoldDB" id="A0A540NIT9"/>
<evidence type="ECO:0000313" key="11">
    <source>
        <dbReference type="Proteomes" id="UP000315295"/>
    </source>
</evidence>
<comment type="subcellular location">
    <subcellularLocation>
        <location evidence="1 5 6">Nucleus</location>
    </subcellularLocation>
</comment>
<dbReference type="Gene3D" id="1.10.10.60">
    <property type="entry name" value="Homeodomain-like"/>
    <property type="match status" value="1"/>
</dbReference>
<protein>
    <recommendedName>
        <fullName evidence="7">Homeobox-leucine zipper protein</fullName>
    </recommendedName>
    <alternativeName>
        <fullName evidence="7">HD-ZIP protein</fullName>
    </alternativeName>
    <alternativeName>
        <fullName evidence="7">Homeodomain transcription factor</fullName>
    </alternativeName>
</protein>
<evidence type="ECO:0000256" key="6">
    <source>
        <dbReference type="RuleBase" id="RU000682"/>
    </source>
</evidence>
<dbReference type="Proteomes" id="UP000315295">
    <property type="component" value="Unassembled WGS sequence"/>
</dbReference>
<dbReference type="GO" id="GO:0045893">
    <property type="term" value="P:positive regulation of DNA-templated transcription"/>
    <property type="evidence" value="ECO:0007669"/>
    <property type="project" value="TreeGrafter"/>
</dbReference>
<dbReference type="Pfam" id="PF00046">
    <property type="entry name" value="Homeodomain"/>
    <property type="match status" value="1"/>
</dbReference>
<keyword evidence="5 6" id="KW-0238">DNA-binding</keyword>
<dbReference type="STRING" id="106549.A0A540NIT9"/>
<feature type="coiled-coil region" evidence="8">
    <location>
        <begin position="113"/>
        <end position="154"/>
    </location>
</feature>
<comment type="similarity">
    <text evidence="4 7">Belongs to the HD-ZIP homeobox family. Class I subfamily.</text>
</comment>
<dbReference type="GO" id="GO:0043565">
    <property type="term" value="F:sequence-specific DNA binding"/>
    <property type="evidence" value="ECO:0007669"/>
    <property type="project" value="InterPro"/>
</dbReference>
<dbReference type="Pfam" id="PF02183">
    <property type="entry name" value="HALZ"/>
    <property type="match status" value="1"/>
</dbReference>
<dbReference type="GO" id="GO:0005634">
    <property type="term" value="C:nucleus"/>
    <property type="evidence" value="ECO:0007669"/>
    <property type="project" value="UniProtKB-SubCell"/>
</dbReference>
<dbReference type="InterPro" id="IPR045224">
    <property type="entry name" value="HDZip_class_I_plant"/>
</dbReference>
<keyword evidence="8" id="KW-0175">Coiled coil</keyword>
<comment type="function">
    <text evidence="7">Transcription factor.</text>
</comment>
<feature type="DNA-binding region" description="Homeobox" evidence="5">
    <location>
        <begin position="97"/>
        <end position="115"/>
    </location>
</feature>
<reference evidence="10 11" key="1">
    <citation type="journal article" date="2019" name="G3 (Bethesda)">
        <title>Sequencing of a Wild Apple (Malus baccata) Genome Unravels the Differences Between Cultivated and Wild Apple Species Regarding Disease Resistance and Cold Tolerance.</title>
        <authorList>
            <person name="Chen X."/>
        </authorList>
    </citation>
    <scope>NUCLEOTIDE SEQUENCE [LARGE SCALE GENOMIC DNA]</scope>
    <source>
        <strain evidence="11">cv. Shandingzi</strain>
        <tissue evidence="10">Leaves</tissue>
    </source>
</reference>
<organism evidence="10 11">
    <name type="scientific">Malus baccata</name>
    <name type="common">Siberian crab apple</name>
    <name type="synonym">Pyrus baccata</name>
    <dbReference type="NCBI Taxonomy" id="106549"/>
    <lineage>
        <taxon>Eukaryota</taxon>
        <taxon>Viridiplantae</taxon>
        <taxon>Streptophyta</taxon>
        <taxon>Embryophyta</taxon>
        <taxon>Tracheophyta</taxon>
        <taxon>Spermatophyta</taxon>
        <taxon>Magnoliopsida</taxon>
        <taxon>eudicotyledons</taxon>
        <taxon>Gunneridae</taxon>
        <taxon>Pentapetalae</taxon>
        <taxon>rosids</taxon>
        <taxon>fabids</taxon>
        <taxon>Rosales</taxon>
        <taxon>Rosaceae</taxon>
        <taxon>Amygdaloideae</taxon>
        <taxon>Maleae</taxon>
        <taxon>Malus</taxon>
    </lineage>
</organism>
<dbReference type="SUPFAM" id="SSF46689">
    <property type="entry name" value="Homeodomain-like"/>
    <property type="match status" value="1"/>
</dbReference>
<dbReference type="InterPro" id="IPR001356">
    <property type="entry name" value="HD"/>
</dbReference>
<dbReference type="EMBL" id="VIEB01000035">
    <property type="protein sequence ID" value="TQE10935.1"/>
    <property type="molecule type" value="Genomic_DNA"/>
</dbReference>
<evidence type="ECO:0000259" key="9">
    <source>
        <dbReference type="PROSITE" id="PS50071"/>
    </source>
</evidence>
<evidence type="ECO:0000256" key="8">
    <source>
        <dbReference type="SAM" id="Coils"/>
    </source>
</evidence>
<gene>
    <name evidence="10" type="ORF">C1H46_003508</name>
</gene>
<evidence type="ECO:0000256" key="2">
    <source>
        <dbReference type="ARBA" id="ARBA00023015"/>
    </source>
</evidence>
<dbReference type="InterPro" id="IPR003106">
    <property type="entry name" value="Leu_zip_homeo"/>
</dbReference>
<evidence type="ECO:0000256" key="4">
    <source>
        <dbReference type="ARBA" id="ARBA00025748"/>
    </source>
</evidence>
<keyword evidence="3 7" id="KW-0804">Transcription</keyword>
<name>A0A540NIT9_MALBA</name>
<feature type="domain" description="Homeobox" evidence="9">
    <location>
        <begin position="95"/>
        <end position="114"/>
    </location>
</feature>
<keyword evidence="5 6" id="KW-0371">Homeobox</keyword>
<evidence type="ECO:0000313" key="10">
    <source>
        <dbReference type="EMBL" id="TQE10935.1"/>
    </source>
</evidence>
<comment type="caution">
    <text evidence="10">The sequence shown here is derived from an EMBL/GenBank/DDBJ whole genome shotgun (WGS) entry which is preliminary data.</text>
</comment>
<evidence type="ECO:0000256" key="1">
    <source>
        <dbReference type="ARBA" id="ARBA00004123"/>
    </source>
</evidence>
<evidence type="ECO:0000256" key="7">
    <source>
        <dbReference type="RuleBase" id="RU369038"/>
    </source>
</evidence>
<dbReference type="CDD" id="cd00086">
    <property type="entry name" value="homeodomain"/>
    <property type="match status" value="1"/>
</dbReference>
<sequence length="166" mass="18719">MADGRVNDDRNSSVLSALLQNQISSELLDSLFVSGSSTSSFAPFLGSRSMVSFEDVHGGRGSNRSLFHQYEHEDKWEDELAGTKEESPAGKGLWLAASEVAIWFQNRRARWKTKHLEKDYEMLQANYNNLKANCESLSKENDKLKVEQRQAAGESKAGKMEAWMRV</sequence>
<keyword evidence="2 7" id="KW-0805">Transcription regulation</keyword>
<dbReference type="PANTHER" id="PTHR24326">
    <property type="entry name" value="HOMEOBOX-LEUCINE ZIPPER PROTEIN"/>
    <property type="match status" value="1"/>
</dbReference>
<dbReference type="PANTHER" id="PTHR24326:SF606">
    <property type="entry name" value="HOMEOBOX-LEUCINE ZIPPER PROTEIN ATHB-54"/>
    <property type="match status" value="1"/>
</dbReference>
<dbReference type="GO" id="GO:0000981">
    <property type="term" value="F:DNA-binding transcription factor activity, RNA polymerase II-specific"/>
    <property type="evidence" value="ECO:0007669"/>
    <property type="project" value="UniProtKB-UniRule"/>
</dbReference>
<dbReference type="PROSITE" id="PS50071">
    <property type="entry name" value="HOMEOBOX_2"/>
    <property type="match status" value="1"/>
</dbReference>
<evidence type="ECO:0000256" key="3">
    <source>
        <dbReference type="ARBA" id="ARBA00023163"/>
    </source>
</evidence>
<dbReference type="InterPro" id="IPR009057">
    <property type="entry name" value="Homeodomain-like_sf"/>
</dbReference>
<proteinExistence type="inferred from homology"/>
<evidence type="ECO:0000256" key="5">
    <source>
        <dbReference type="PROSITE-ProRule" id="PRU00108"/>
    </source>
</evidence>
<keyword evidence="5 6" id="KW-0539">Nucleus</keyword>
<accession>A0A540NIT9</accession>